<name>A0A222E9G1_9RHOB</name>
<dbReference type="Pfam" id="PF08239">
    <property type="entry name" value="SH3_3"/>
    <property type="match status" value="4"/>
</dbReference>
<dbReference type="PANTHER" id="PTHR34408:SF1">
    <property type="entry name" value="GLYCOSYL HYDROLASE FAMILY 19 DOMAIN-CONTAINING PROTEIN HI_1415"/>
    <property type="match status" value="1"/>
</dbReference>
<keyword evidence="3" id="KW-1185">Reference proteome</keyword>
<protein>
    <submittedName>
        <fullName evidence="2">SH3 domain-containing protein</fullName>
    </submittedName>
</protein>
<accession>A0A222E9G1</accession>
<reference evidence="2 3" key="1">
    <citation type="submission" date="2017-07" db="EMBL/GenBank/DDBJ databases">
        <title>Genome Sequence of Antarctobacter heliothermus Strain SMS3 Isolated from a culture of the Diatom Skeletonema marinoi.</title>
        <authorList>
            <person name="Topel M."/>
            <person name="Pinder M.I.M."/>
            <person name="Johansson O.N."/>
            <person name="Kourtchenko O."/>
            <person name="Godhe A."/>
            <person name="Clarke A.K."/>
        </authorList>
    </citation>
    <scope>NUCLEOTIDE SEQUENCE [LARGE SCALE GENOMIC DNA]</scope>
    <source>
        <strain evidence="2 3">SMS3</strain>
    </source>
</reference>
<dbReference type="PANTHER" id="PTHR34408">
    <property type="entry name" value="FAMILY PROTEIN, PUTATIVE-RELATED"/>
    <property type="match status" value="1"/>
</dbReference>
<dbReference type="InterPro" id="IPR052354">
    <property type="entry name" value="Cell_Wall_Dynamics_Protein"/>
</dbReference>
<dbReference type="Gene3D" id="2.30.30.40">
    <property type="entry name" value="SH3 Domains"/>
    <property type="match status" value="4"/>
</dbReference>
<organism evidence="2 3">
    <name type="scientific">Antarctobacter heliothermus</name>
    <dbReference type="NCBI Taxonomy" id="74033"/>
    <lineage>
        <taxon>Bacteria</taxon>
        <taxon>Pseudomonadati</taxon>
        <taxon>Pseudomonadota</taxon>
        <taxon>Alphaproteobacteria</taxon>
        <taxon>Rhodobacterales</taxon>
        <taxon>Roseobacteraceae</taxon>
        <taxon>Antarctobacter</taxon>
    </lineage>
</organism>
<feature type="domain" description="SH3b" evidence="1">
    <location>
        <begin position="34"/>
        <end position="100"/>
    </location>
</feature>
<evidence type="ECO:0000313" key="3">
    <source>
        <dbReference type="Proteomes" id="UP000203589"/>
    </source>
</evidence>
<dbReference type="SMART" id="SM00287">
    <property type="entry name" value="SH3b"/>
    <property type="match status" value="4"/>
</dbReference>
<dbReference type="PROSITE" id="PS51781">
    <property type="entry name" value="SH3B"/>
    <property type="match status" value="2"/>
</dbReference>
<dbReference type="InterPro" id="IPR003646">
    <property type="entry name" value="SH3-like_bac-type"/>
</dbReference>
<evidence type="ECO:0000313" key="2">
    <source>
        <dbReference type="EMBL" id="ASP22859.1"/>
    </source>
</evidence>
<dbReference type="Proteomes" id="UP000203589">
    <property type="component" value="Chromosome"/>
</dbReference>
<dbReference type="EMBL" id="CP022540">
    <property type="protein sequence ID" value="ASP22859.1"/>
    <property type="molecule type" value="Genomic_DNA"/>
</dbReference>
<feature type="domain" description="SH3b" evidence="1">
    <location>
        <begin position="270"/>
        <end position="335"/>
    </location>
</feature>
<evidence type="ECO:0000259" key="1">
    <source>
        <dbReference type="PROSITE" id="PS51781"/>
    </source>
</evidence>
<gene>
    <name evidence="2" type="ORF">ANTHELSMS3_04255</name>
</gene>
<proteinExistence type="predicted"/>
<dbReference type="AlphaFoldDB" id="A0A222E9G1"/>
<sequence>MGHVWDIAYATRDDTMLRLLTLLSAIFFASAAAATSFWVDAPRDGYLNLRTGPSVQYQILGKMPHGSQVKLLEAPGKWVKVRHVSGLIGWTHSGFLTDRNPAKGHDRDPGHSRGQDYWIDAPRDGHLNLRNGPGQAYHVIEKMPHGAKARVIYKQDGWYKLTFGGKTGWASSRYLSERKPAAQHDRNPGHSAGQDYWIDAPRDGYLNLRNGPGQAYHVIEKMPHGAKARVIYKQDGWYKLVFDGRTGWASSRYLSDRKPAVHRDRDHDNGQVYWIDSPRNGRLNLRNGPGKGYKVIDKMAHGAKVRVLYKQDGWYKLTFDGKTGWANSHFLSDRKVKGNGKTNNKKGGKTFDSFEDAVAACKGVLGVDRQACLARNISRIK</sequence>
<dbReference type="KEGG" id="aht:ANTHELSMS3_04255"/>